<protein>
    <submittedName>
        <fullName evidence="3">Alpha/beta hydrolase fold protein</fullName>
    </submittedName>
</protein>
<dbReference type="InterPro" id="IPR006311">
    <property type="entry name" value="TAT_signal"/>
</dbReference>
<dbReference type="HOGENOM" id="CLU_020336_7_3_0"/>
<dbReference type="PROSITE" id="PS51318">
    <property type="entry name" value="TAT"/>
    <property type="match status" value="1"/>
</dbReference>
<keyword evidence="1 3" id="KW-0378">Hydrolase</keyword>
<dbReference type="Proteomes" id="UP000007113">
    <property type="component" value="Chromosome"/>
</dbReference>
<evidence type="ECO:0000313" key="3">
    <source>
        <dbReference type="EMBL" id="AEU36815.1"/>
    </source>
</evidence>
<dbReference type="PANTHER" id="PTHR43329">
    <property type="entry name" value="EPOXIDE HYDROLASE"/>
    <property type="match status" value="1"/>
</dbReference>
<dbReference type="STRING" id="682795.AciX8_2500"/>
<proteinExistence type="predicted"/>
<reference evidence="3 4" key="1">
    <citation type="submission" date="2011-11" db="EMBL/GenBank/DDBJ databases">
        <title>Complete sequence of Granulicella mallensis MP5ACTX8.</title>
        <authorList>
            <consortium name="US DOE Joint Genome Institute"/>
            <person name="Lucas S."/>
            <person name="Copeland A."/>
            <person name="Lapidus A."/>
            <person name="Cheng J.-F."/>
            <person name="Goodwin L."/>
            <person name="Pitluck S."/>
            <person name="Peters L."/>
            <person name="Lu M."/>
            <person name="Detter J.C."/>
            <person name="Han C."/>
            <person name="Tapia R."/>
            <person name="Land M."/>
            <person name="Hauser L."/>
            <person name="Kyrpides N."/>
            <person name="Ivanova N."/>
            <person name="Mikhailova N."/>
            <person name="Pagani I."/>
            <person name="Rawat S."/>
            <person name="Mannisto M."/>
            <person name="Haggblom M."/>
            <person name="Woyke T."/>
        </authorList>
    </citation>
    <scope>NUCLEOTIDE SEQUENCE [LARGE SCALE GENOMIC DNA]</scope>
    <source>
        <strain evidence="4">ATCC BAA-1857 / DSM 23137 / MP5ACTX8</strain>
    </source>
</reference>
<dbReference type="InterPro" id="IPR000639">
    <property type="entry name" value="Epox_hydrolase-like"/>
</dbReference>
<dbReference type="KEGG" id="gma:AciX8_2500"/>
<evidence type="ECO:0000259" key="2">
    <source>
        <dbReference type="Pfam" id="PF00561"/>
    </source>
</evidence>
<dbReference type="Pfam" id="PF00561">
    <property type="entry name" value="Abhydrolase_1"/>
    <property type="match status" value="1"/>
</dbReference>
<dbReference type="InterPro" id="IPR000073">
    <property type="entry name" value="AB_hydrolase_1"/>
</dbReference>
<dbReference type="RefSeq" id="WP_014265693.1">
    <property type="nucleotide sequence ID" value="NC_016631.1"/>
</dbReference>
<dbReference type="SUPFAM" id="SSF53474">
    <property type="entry name" value="alpha/beta-Hydrolases"/>
    <property type="match status" value="1"/>
</dbReference>
<accession>G8NZ79</accession>
<dbReference type="GO" id="GO:0016787">
    <property type="term" value="F:hydrolase activity"/>
    <property type="evidence" value="ECO:0007669"/>
    <property type="project" value="UniProtKB-KW"/>
</dbReference>
<sequence length="316" mass="33469" precursor="true">MLNRRDLVKTGGLAVGALTLGGLSAKSAGAQSTPPPVQSIPIAANGFIFDAITCGPESGELVLHLHGFPEFKECWMPVIQALGAQGYYAVAVDQRGYSPKARPTNAQDYVIANLVSDVVGFGAALKGTGTRFHLIAHDQGASVGWAFAAAHPELLLSTTLLSSPHVNAFVAAYTQPGNPQQAASSYIPQLQTNGVAFMTQNNNANFYGSYAGVVPDATTFVNQFTVTDPGSLQAAINWYVVENFTVANEPVITTPVTYVWGALDPFLLKGVAVNTANFVTGPYTFIQLPNIGHFIADQVPQDVVTIFLQQVQAKLT</sequence>
<evidence type="ECO:0000256" key="1">
    <source>
        <dbReference type="ARBA" id="ARBA00022801"/>
    </source>
</evidence>
<feature type="domain" description="AB hydrolase-1" evidence="2">
    <location>
        <begin position="61"/>
        <end position="295"/>
    </location>
</feature>
<dbReference type="PRINTS" id="PR00412">
    <property type="entry name" value="EPOXHYDRLASE"/>
</dbReference>
<organism evidence="3 4">
    <name type="scientific">Granulicella mallensis (strain ATCC BAA-1857 / DSM 23137 / MP5ACTX8)</name>
    <dbReference type="NCBI Taxonomy" id="682795"/>
    <lineage>
        <taxon>Bacteria</taxon>
        <taxon>Pseudomonadati</taxon>
        <taxon>Acidobacteriota</taxon>
        <taxon>Terriglobia</taxon>
        <taxon>Terriglobales</taxon>
        <taxon>Acidobacteriaceae</taxon>
        <taxon>Granulicella</taxon>
    </lineage>
</organism>
<dbReference type="Gene3D" id="3.40.50.1820">
    <property type="entry name" value="alpha/beta hydrolase"/>
    <property type="match status" value="1"/>
</dbReference>
<dbReference type="eggNOG" id="COG0596">
    <property type="taxonomic scope" value="Bacteria"/>
</dbReference>
<dbReference type="InterPro" id="IPR029058">
    <property type="entry name" value="AB_hydrolase_fold"/>
</dbReference>
<evidence type="ECO:0000313" key="4">
    <source>
        <dbReference type="Proteomes" id="UP000007113"/>
    </source>
</evidence>
<keyword evidence="4" id="KW-1185">Reference proteome</keyword>
<name>G8NZ79_GRAMM</name>
<dbReference type="AlphaFoldDB" id="G8NZ79"/>
<dbReference type="EMBL" id="CP003130">
    <property type="protein sequence ID" value="AEU36815.1"/>
    <property type="molecule type" value="Genomic_DNA"/>
</dbReference>
<dbReference type="OrthoDB" id="9776303at2"/>
<gene>
    <name evidence="3" type="ordered locus">AciX8_2500</name>
</gene>